<evidence type="ECO:0008006" key="4">
    <source>
        <dbReference type="Google" id="ProtNLM"/>
    </source>
</evidence>
<gene>
    <name evidence="2" type="ORF">EIZ48_19280</name>
</gene>
<feature type="compositionally biased region" description="Low complexity" evidence="1">
    <location>
        <begin position="59"/>
        <end position="71"/>
    </location>
</feature>
<dbReference type="Proteomes" id="UP000738517">
    <property type="component" value="Unassembled WGS sequence"/>
</dbReference>
<dbReference type="RefSeq" id="WP_160654918.1">
    <property type="nucleotide sequence ID" value="NZ_RSEJ01000022.1"/>
</dbReference>
<evidence type="ECO:0000313" key="2">
    <source>
        <dbReference type="EMBL" id="NBI54660.1"/>
    </source>
</evidence>
<reference evidence="2 3" key="1">
    <citation type="journal article" date="2017" name="Int. J. Syst. Evol. Microbiol.">
        <title>Photobacterium alginatilyticum sp. nov., a marine bacterium isolated from bottom seawater.</title>
        <authorList>
            <person name="Wang X."/>
            <person name="Wang Y."/>
            <person name="Yang X."/>
            <person name="Sun H."/>
            <person name="Li B."/>
            <person name="Zhang X.H."/>
        </authorList>
    </citation>
    <scope>NUCLEOTIDE SEQUENCE [LARGE SCALE GENOMIC DNA]</scope>
    <source>
        <strain evidence="2 3">P03D4</strain>
    </source>
</reference>
<feature type="compositionally biased region" description="Basic and acidic residues" evidence="1">
    <location>
        <begin position="72"/>
        <end position="89"/>
    </location>
</feature>
<dbReference type="EMBL" id="RSEJ01000022">
    <property type="protein sequence ID" value="NBI54660.1"/>
    <property type="molecule type" value="Genomic_DNA"/>
</dbReference>
<evidence type="ECO:0000256" key="1">
    <source>
        <dbReference type="SAM" id="MobiDB-lite"/>
    </source>
</evidence>
<proteinExistence type="predicted"/>
<accession>A0ABW9YLU4</accession>
<keyword evidence="3" id="KW-1185">Reference proteome</keyword>
<sequence length="166" mass="18719">MSIKAVSNILGVTERTVRNQRSNGYALVRKDNGSVDVEESVRSYVKFQSDIIRQLNAVNGRNSSGNSGSSGNREDDFSGKDWKEEKDKQAALRMKRQNDLAMGELIPVAAMVDLYIEPMTHVKNKLLDIPNELQKHFPIEPDNLKVVDEVVRNALYKLDEKDGDEL</sequence>
<feature type="region of interest" description="Disordered" evidence="1">
    <location>
        <begin position="58"/>
        <end position="89"/>
    </location>
</feature>
<evidence type="ECO:0000313" key="3">
    <source>
        <dbReference type="Proteomes" id="UP000738517"/>
    </source>
</evidence>
<comment type="caution">
    <text evidence="2">The sequence shown here is derived from an EMBL/GenBank/DDBJ whole genome shotgun (WGS) entry which is preliminary data.</text>
</comment>
<name>A0ABW9YLU4_9GAMM</name>
<organism evidence="2 3">
    <name type="scientific">Photobacterium alginatilyticum</name>
    <dbReference type="NCBI Taxonomy" id="1775171"/>
    <lineage>
        <taxon>Bacteria</taxon>
        <taxon>Pseudomonadati</taxon>
        <taxon>Pseudomonadota</taxon>
        <taxon>Gammaproteobacteria</taxon>
        <taxon>Vibrionales</taxon>
        <taxon>Vibrionaceae</taxon>
        <taxon>Photobacterium</taxon>
    </lineage>
</organism>
<protein>
    <recommendedName>
        <fullName evidence="4">Terminase small subunit</fullName>
    </recommendedName>
</protein>